<dbReference type="GO" id="GO:0005634">
    <property type="term" value="C:nucleus"/>
    <property type="evidence" value="ECO:0007669"/>
    <property type="project" value="TreeGrafter"/>
</dbReference>
<evidence type="ECO:0000256" key="1">
    <source>
        <dbReference type="SAM" id="MobiDB-lite"/>
    </source>
</evidence>
<dbReference type="Ensembl" id="ENSCCNT00000008742.1">
    <property type="protein sequence ID" value="ENSCCNP00000006643.1"/>
    <property type="gene ID" value="ENSCCNG00000007042.1"/>
</dbReference>
<gene>
    <name evidence="2 3" type="primary">LOC109689449</name>
</gene>
<dbReference type="InterPro" id="IPR050998">
    <property type="entry name" value="FOXP"/>
</dbReference>
<dbReference type="PANTHER" id="PTHR45796">
    <property type="entry name" value="FORKHEAD BOX P, ISOFORM C"/>
    <property type="match status" value="1"/>
</dbReference>
<evidence type="ECO:0000313" key="3">
    <source>
        <dbReference type="RefSeq" id="XP_020023892.1"/>
    </source>
</evidence>
<protein>
    <submittedName>
        <fullName evidence="3">Forkhead box protein P1-like</fullName>
    </submittedName>
</protein>
<feature type="compositionally biased region" description="Polar residues" evidence="1">
    <location>
        <begin position="54"/>
        <end position="65"/>
    </location>
</feature>
<dbReference type="PANTHER" id="PTHR45796:SF3">
    <property type="entry name" value="FORKHEAD BOX PROTEIN P1"/>
    <property type="match status" value="1"/>
</dbReference>
<dbReference type="AlphaFoldDB" id="A0A8B7UXT7"/>
<dbReference type="GO" id="GO:0001227">
    <property type="term" value="F:DNA-binding transcription repressor activity, RNA polymerase II-specific"/>
    <property type="evidence" value="ECO:0007669"/>
    <property type="project" value="TreeGrafter"/>
</dbReference>
<name>A0A8B7UXT7_CASCN</name>
<proteinExistence type="predicted"/>
<dbReference type="OrthoDB" id="5830876at2759"/>
<reference evidence="3" key="2">
    <citation type="submission" date="2025-04" db="UniProtKB">
        <authorList>
            <consortium name="RefSeq"/>
        </authorList>
    </citation>
    <scope>IDENTIFICATION</scope>
    <source>
        <tissue evidence="3">Leukocyte</tissue>
    </source>
</reference>
<dbReference type="RefSeq" id="XP_020023892.1">
    <property type="nucleotide sequence ID" value="XM_020168303.1"/>
</dbReference>
<feature type="compositionally biased region" description="Acidic residues" evidence="1">
    <location>
        <begin position="110"/>
        <end position="120"/>
    </location>
</feature>
<accession>A0A8B7UXT7</accession>
<sequence>MQSSHAYCTPLNAALQASMAENSIPLYTTASMGNPTLGNLASAIREELNGAMEHTNSNESDSSPGRSPMQAVHPVHVKEEPLDPEEAEGPLSLVTTTANHSPDFDHDRDYEDEPVNEDME</sequence>
<organism evidence="3">
    <name type="scientific">Castor canadensis</name>
    <name type="common">American beaver</name>
    <dbReference type="NCBI Taxonomy" id="51338"/>
    <lineage>
        <taxon>Eukaryota</taxon>
        <taxon>Metazoa</taxon>
        <taxon>Chordata</taxon>
        <taxon>Craniata</taxon>
        <taxon>Vertebrata</taxon>
        <taxon>Euteleostomi</taxon>
        <taxon>Mammalia</taxon>
        <taxon>Eutheria</taxon>
        <taxon>Euarchontoglires</taxon>
        <taxon>Glires</taxon>
        <taxon>Rodentia</taxon>
        <taxon>Castorimorpha</taxon>
        <taxon>Castoridae</taxon>
        <taxon>Castor</taxon>
    </lineage>
</organism>
<feature type="region of interest" description="Disordered" evidence="1">
    <location>
        <begin position="48"/>
        <end position="120"/>
    </location>
</feature>
<dbReference type="KEGG" id="ccan:109689449"/>
<dbReference type="GO" id="GO:0000978">
    <property type="term" value="F:RNA polymerase II cis-regulatory region sequence-specific DNA binding"/>
    <property type="evidence" value="ECO:0007669"/>
    <property type="project" value="TreeGrafter"/>
</dbReference>
<evidence type="ECO:0000313" key="2">
    <source>
        <dbReference type="Ensembl" id="ENSCCNP00000006643.1"/>
    </source>
</evidence>
<reference evidence="2" key="1">
    <citation type="submission" date="2023-09" db="UniProtKB">
        <authorList>
            <consortium name="Ensembl"/>
        </authorList>
    </citation>
    <scope>IDENTIFICATION</scope>
</reference>